<reference evidence="7 8" key="1">
    <citation type="submission" date="2015-08" db="EMBL/GenBank/DDBJ databases">
        <authorList>
            <person name="Babu N.S."/>
            <person name="Beckwith C.J."/>
            <person name="Beseler K.G."/>
            <person name="Brison A."/>
            <person name="Carone J.V."/>
            <person name="Caskin T.P."/>
            <person name="Diamond M."/>
            <person name="Durham M.E."/>
            <person name="Foxe J.M."/>
            <person name="Go M."/>
            <person name="Henderson B.A."/>
            <person name="Jones I.B."/>
            <person name="McGettigan J.A."/>
            <person name="Micheletti S.J."/>
            <person name="Nasrallah M.E."/>
            <person name="Ortiz D."/>
            <person name="Piller C.R."/>
            <person name="Privatt S.R."/>
            <person name="Schneider S.L."/>
            <person name="Sharp S."/>
            <person name="Smith T.C."/>
            <person name="Stanton J.D."/>
            <person name="Ullery H.E."/>
            <person name="Wilson R.J."/>
            <person name="Serrano M.G."/>
            <person name="Buck G."/>
            <person name="Lee V."/>
            <person name="Wang Y."/>
            <person name="Carvalho R."/>
            <person name="Voegtly L."/>
            <person name="Shi R."/>
            <person name="Duckworth R."/>
            <person name="Johnson A."/>
            <person name="Loviza R."/>
            <person name="Walstead R."/>
            <person name="Shah Z."/>
            <person name="Kiflezghi M."/>
            <person name="Wade K."/>
            <person name="Ball S.L."/>
            <person name="Bradley K.W."/>
            <person name="Asai D.J."/>
            <person name="Bowman C.A."/>
            <person name="Russell D.A."/>
            <person name="Pope W.H."/>
            <person name="Jacobs-Sera D."/>
            <person name="Hendrix R.W."/>
            <person name="Hatfull G.F."/>
        </authorList>
    </citation>
    <scope>NUCLEOTIDE SEQUENCE [LARGE SCALE GENOMIC DNA]</scope>
    <source>
        <strain evidence="7 8">DSM 27648</strain>
    </source>
</reference>
<dbReference type="Proteomes" id="UP000064967">
    <property type="component" value="Chromosome"/>
</dbReference>
<accession>A0A0K1Q1D9</accession>
<dbReference type="InterPro" id="IPR025996">
    <property type="entry name" value="MT1864/Rv1816-like_C"/>
</dbReference>
<evidence type="ECO:0000256" key="5">
    <source>
        <dbReference type="SAM" id="MobiDB-lite"/>
    </source>
</evidence>
<evidence type="ECO:0000256" key="2">
    <source>
        <dbReference type="ARBA" id="ARBA00023125"/>
    </source>
</evidence>
<keyword evidence="2 4" id="KW-0238">DNA-binding</keyword>
<dbReference type="SUPFAM" id="SSF48498">
    <property type="entry name" value="Tetracyclin repressor-like, C-terminal domain"/>
    <property type="match status" value="1"/>
</dbReference>
<dbReference type="SUPFAM" id="SSF46689">
    <property type="entry name" value="Homeodomain-like"/>
    <property type="match status" value="1"/>
</dbReference>
<organism evidence="7 8">
    <name type="scientific">Labilithrix luteola</name>
    <dbReference type="NCBI Taxonomy" id="1391654"/>
    <lineage>
        <taxon>Bacteria</taxon>
        <taxon>Pseudomonadati</taxon>
        <taxon>Myxococcota</taxon>
        <taxon>Polyangia</taxon>
        <taxon>Polyangiales</taxon>
        <taxon>Labilitrichaceae</taxon>
        <taxon>Labilithrix</taxon>
    </lineage>
</organism>
<evidence type="ECO:0000313" key="7">
    <source>
        <dbReference type="EMBL" id="AKU99593.1"/>
    </source>
</evidence>
<sequence>MSRKAVVDTGATLVDRDGFEQLTMASLAKELGIALPSLYAHVRSLEHLRQQIAALATGELGLRMSEAIEGRARSEALFELGRAYRAYALQHPGRYVASFTAVDTTDPEQLEAGMRCIRCITAVMRGYELVEAAATDAARFLRSSLHGFVSIERIEGFAHPRSREGSFEALLLALDRALSTWPSDSKPVATGATRTKSKKSSR</sequence>
<proteinExistence type="predicted"/>
<keyword evidence="8" id="KW-1185">Reference proteome</keyword>
<keyword evidence="3" id="KW-0804">Transcription</keyword>
<dbReference type="KEGG" id="llu:AKJ09_06257"/>
<dbReference type="Gene3D" id="1.10.10.60">
    <property type="entry name" value="Homeodomain-like"/>
    <property type="match status" value="1"/>
</dbReference>
<evidence type="ECO:0000259" key="6">
    <source>
        <dbReference type="PROSITE" id="PS50977"/>
    </source>
</evidence>
<feature type="DNA-binding region" description="H-T-H motif" evidence="4">
    <location>
        <begin position="23"/>
        <end position="42"/>
    </location>
</feature>
<dbReference type="Pfam" id="PF13305">
    <property type="entry name" value="TetR_C_33"/>
    <property type="match status" value="1"/>
</dbReference>
<dbReference type="GO" id="GO:0003677">
    <property type="term" value="F:DNA binding"/>
    <property type="evidence" value="ECO:0007669"/>
    <property type="project" value="UniProtKB-UniRule"/>
</dbReference>
<keyword evidence="1" id="KW-0805">Transcription regulation</keyword>
<dbReference type="Gene3D" id="1.10.357.10">
    <property type="entry name" value="Tetracycline Repressor, domain 2"/>
    <property type="match status" value="1"/>
</dbReference>
<dbReference type="InterPro" id="IPR001647">
    <property type="entry name" value="HTH_TetR"/>
</dbReference>
<dbReference type="EMBL" id="CP012333">
    <property type="protein sequence ID" value="AKU99593.1"/>
    <property type="molecule type" value="Genomic_DNA"/>
</dbReference>
<evidence type="ECO:0000256" key="1">
    <source>
        <dbReference type="ARBA" id="ARBA00023015"/>
    </source>
</evidence>
<evidence type="ECO:0000256" key="3">
    <source>
        <dbReference type="ARBA" id="ARBA00023163"/>
    </source>
</evidence>
<evidence type="ECO:0000313" key="8">
    <source>
        <dbReference type="Proteomes" id="UP000064967"/>
    </source>
</evidence>
<dbReference type="InterPro" id="IPR036271">
    <property type="entry name" value="Tet_transcr_reg_TetR-rel_C_sf"/>
</dbReference>
<name>A0A0K1Q1D9_9BACT</name>
<dbReference type="STRING" id="1391654.AKJ09_06257"/>
<protein>
    <submittedName>
        <fullName evidence="7">Transcriptional regulator, TetR family</fullName>
    </submittedName>
</protein>
<dbReference type="PROSITE" id="PS50977">
    <property type="entry name" value="HTH_TETR_2"/>
    <property type="match status" value="1"/>
</dbReference>
<gene>
    <name evidence="7" type="ORF">AKJ09_06257</name>
</gene>
<evidence type="ECO:0000256" key="4">
    <source>
        <dbReference type="PROSITE-ProRule" id="PRU00335"/>
    </source>
</evidence>
<dbReference type="AlphaFoldDB" id="A0A0K1Q1D9"/>
<feature type="region of interest" description="Disordered" evidence="5">
    <location>
        <begin position="182"/>
        <end position="202"/>
    </location>
</feature>
<dbReference type="InterPro" id="IPR009057">
    <property type="entry name" value="Homeodomain-like_sf"/>
</dbReference>
<feature type="domain" description="HTH tetR-type" evidence="6">
    <location>
        <begin position="1"/>
        <end position="60"/>
    </location>
</feature>